<keyword evidence="3" id="KW-1185">Reference proteome</keyword>
<reference evidence="2 3" key="1">
    <citation type="submission" date="2018-07" db="EMBL/GenBank/DDBJ databases">
        <title>The complete nuclear genome of the prasinophyte Chloropicon primus (CCMP1205).</title>
        <authorList>
            <person name="Pombert J.-F."/>
            <person name="Otis C."/>
            <person name="Turmel M."/>
            <person name="Lemieux C."/>
        </authorList>
    </citation>
    <scope>NUCLEOTIDE SEQUENCE [LARGE SCALE GENOMIC DNA]</scope>
    <source>
        <strain evidence="2 3">CCMP1205</strain>
    </source>
</reference>
<dbReference type="Proteomes" id="UP000316726">
    <property type="component" value="Chromosome 8"/>
</dbReference>
<feature type="compositionally biased region" description="Basic and acidic residues" evidence="1">
    <location>
        <begin position="253"/>
        <end position="271"/>
    </location>
</feature>
<name>A0A5B8MQ05_9CHLO</name>
<proteinExistence type="predicted"/>
<organism evidence="2 3">
    <name type="scientific">Chloropicon primus</name>
    <dbReference type="NCBI Taxonomy" id="1764295"/>
    <lineage>
        <taxon>Eukaryota</taxon>
        <taxon>Viridiplantae</taxon>
        <taxon>Chlorophyta</taxon>
        <taxon>Chloropicophyceae</taxon>
        <taxon>Chloropicales</taxon>
        <taxon>Chloropicaceae</taxon>
        <taxon>Chloropicon</taxon>
    </lineage>
</organism>
<protein>
    <submittedName>
        <fullName evidence="2">Uncharacterized protein</fullName>
    </submittedName>
</protein>
<sequence length="405" mass="44612">MPGVEVYGGEEVGGLGVEAMNGLQFAHKQVGLLLDAMTRAIQRIASASAGSTPASTPSKDTEYLLRSPFGRRRDAQDEREALISVSRKLSALQQKLEDGISGERVELEEIDEARDELLWLALRKVDVVVRERTVLEAVIGFTRSGTVELEDGLEDLEHPIDTKVDEDREREREEVVNLIEAASRAIWHEPEAQPAPQEVPRSPRRTLWPTRREDERAASGEREAEKGTQQQQGTPVSVLDWPGETWGASWPQEKQRAVPDIHPSKFGTVEEKESEEDDASEEGPSPPDAQHERKTFFAFALLRGAFKVAFRGALIVAAASTIGVHSGTLHSKLGPLWKSTRARAALVSGNVSSKVSGLSGRVAEMRSRRRRRVQSMQSILSAELPRMTVTERTGYATPSVMAGRG</sequence>
<accession>A0A5B8MQ05</accession>
<feature type="region of interest" description="Disordered" evidence="1">
    <location>
        <begin position="187"/>
        <end position="291"/>
    </location>
</feature>
<feature type="compositionally biased region" description="Basic and acidic residues" evidence="1">
    <location>
        <begin position="210"/>
        <end position="226"/>
    </location>
</feature>
<evidence type="ECO:0000313" key="3">
    <source>
        <dbReference type="Proteomes" id="UP000316726"/>
    </source>
</evidence>
<evidence type="ECO:0000256" key="1">
    <source>
        <dbReference type="SAM" id="MobiDB-lite"/>
    </source>
</evidence>
<dbReference type="EMBL" id="CP031041">
    <property type="protein sequence ID" value="QDZ22758.1"/>
    <property type="molecule type" value="Genomic_DNA"/>
</dbReference>
<dbReference type="AlphaFoldDB" id="A0A5B8MQ05"/>
<feature type="compositionally biased region" description="Acidic residues" evidence="1">
    <location>
        <begin position="272"/>
        <end position="281"/>
    </location>
</feature>
<evidence type="ECO:0000313" key="2">
    <source>
        <dbReference type="EMBL" id="QDZ22758.1"/>
    </source>
</evidence>
<gene>
    <name evidence="2" type="ORF">A3770_08p52760</name>
</gene>